<protein>
    <submittedName>
        <fullName evidence="2">Uncharacterized protein</fullName>
    </submittedName>
</protein>
<dbReference type="EMBL" id="SHOA02000001">
    <property type="protein sequence ID" value="TDH70766.1"/>
    <property type="molecule type" value="Genomic_DNA"/>
</dbReference>
<evidence type="ECO:0000256" key="1">
    <source>
        <dbReference type="SAM" id="MobiDB-lite"/>
    </source>
</evidence>
<accession>A0A976FQH4</accession>
<feature type="compositionally biased region" description="Low complexity" evidence="1">
    <location>
        <begin position="121"/>
        <end position="135"/>
    </location>
</feature>
<organism evidence="2 3">
    <name type="scientific">Bremia lactucae</name>
    <name type="common">Lettuce downy mildew</name>
    <dbReference type="NCBI Taxonomy" id="4779"/>
    <lineage>
        <taxon>Eukaryota</taxon>
        <taxon>Sar</taxon>
        <taxon>Stramenopiles</taxon>
        <taxon>Oomycota</taxon>
        <taxon>Peronosporomycetes</taxon>
        <taxon>Peronosporales</taxon>
        <taxon>Peronosporaceae</taxon>
        <taxon>Bremia</taxon>
    </lineage>
</organism>
<proteinExistence type="predicted"/>
<evidence type="ECO:0000313" key="2">
    <source>
        <dbReference type="EMBL" id="TDH70766.1"/>
    </source>
</evidence>
<reference evidence="2 3" key="1">
    <citation type="journal article" date="2021" name="Genome Biol.">
        <title>AFLAP: assembly-free linkage analysis pipeline using k-mers from genome sequencing data.</title>
        <authorList>
            <person name="Fletcher K."/>
            <person name="Zhang L."/>
            <person name="Gil J."/>
            <person name="Han R."/>
            <person name="Cavanaugh K."/>
            <person name="Michelmore R."/>
        </authorList>
    </citation>
    <scope>NUCLEOTIDE SEQUENCE [LARGE SCALE GENOMIC DNA]</scope>
    <source>
        <strain evidence="2 3">SF5</strain>
    </source>
</reference>
<keyword evidence="3" id="KW-1185">Reference proteome</keyword>
<dbReference type="Proteomes" id="UP000294530">
    <property type="component" value="Unassembled WGS sequence"/>
</dbReference>
<sequence>MIRKRPRTEASGILQACVKPDHDRGEPSDLAAEQSTSSSCQTESERNTWLSYTNLKVDTAWSHTAKGPQYQQPREEKQLDRWPLIDSLMEANRLTANLLTQATDVLKNGQHMHQNEKNRMSSCQSSSTTAPSSETSVHHESEIETESLKATTPKTTPFLAVVPKESRDASLPSSSLPKLPKLQPTAPDRCVVPNCCDYFTSPHPHYPKEVVGRAPKVDESFQTNPLPTDLAESKETTETTTTNSFKDSTEEATSSRGNQEKDDFEMWDYVCPQYARRGYANEWV</sequence>
<name>A0A976FQH4_BRELC</name>
<gene>
    <name evidence="2" type="ORF">CCR75_001168</name>
</gene>
<feature type="region of interest" description="Disordered" evidence="1">
    <location>
        <begin position="1"/>
        <end position="46"/>
    </location>
</feature>
<dbReference type="AlphaFoldDB" id="A0A976FQH4"/>
<feature type="compositionally biased region" description="Low complexity" evidence="1">
    <location>
        <begin position="170"/>
        <end position="184"/>
    </location>
</feature>
<dbReference type="GeneID" id="94344944"/>
<feature type="region of interest" description="Disordered" evidence="1">
    <location>
        <begin position="219"/>
        <end position="262"/>
    </location>
</feature>
<dbReference type="RefSeq" id="XP_067820265.1">
    <property type="nucleotide sequence ID" value="XM_067959273.1"/>
</dbReference>
<dbReference type="KEGG" id="blac:94344944"/>
<evidence type="ECO:0000313" key="3">
    <source>
        <dbReference type="Proteomes" id="UP000294530"/>
    </source>
</evidence>
<feature type="compositionally biased region" description="Polar residues" evidence="1">
    <location>
        <begin position="243"/>
        <end position="257"/>
    </location>
</feature>
<feature type="region of interest" description="Disordered" evidence="1">
    <location>
        <begin position="112"/>
        <end position="184"/>
    </location>
</feature>
<comment type="caution">
    <text evidence="2">The sequence shown here is derived from an EMBL/GenBank/DDBJ whole genome shotgun (WGS) entry which is preliminary data.</text>
</comment>
<dbReference type="OrthoDB" id="164782at2759"/>
<feature type="compositionally biased region" description="Low complexity" evidence="1">
    <location>
        <begin position="33"/>
        <end position="42"/>
    </location>
</feature>